<dbReference type="EMBL" id="CP038231">
    <property type="protein sequence ID" value="QDH13828.1"/>
    <property type="molecule type" value="Genomic_DNA"/>
</dbReference>
<dbReference type="KEGG" id="swf:E3E12_06105"/>
<dbReference type="InterPro" id="IPR008565">
    <property type="entry name" value="TtsA-like_GH18_dom"/>
</dbReference>
<accession>A0A4Y6UB78</accession>
<protein>
    <recommendedName>
        <fullName evidence="1">TtsA-like Glycoside hydrolase family 108 domain-containing protein</fullName>
    </recommendedName>
</protein>
<dbReference type="OrthoDB" id="9815229at2"/>
<evidence type="ECO:0000313" key="2">
    <source>
        <dbReference type="EMBL" id="QDH13828.1"/>
    </source>
</evidence>
<evidence type="ECO:0000313" key="3">
    <source>
        <dbReference type="Proteomes" id="UP000318709"/>
    </source>
</evidence>
<proteinExistence type="predicted"/>
<name>A0A4Y6UB78_9PROT</name>
<sequence>MKANLETSLQFTAHWEGGYQCLRADAGNWTGGRCGKGMLVGSCRGISAPVLSAYLGRPALPAEMSCLSEATFADIAERHYWRVLCCDALPTGVDLLQFDFGFNAGAKTAVRVLQDVLGVKADGAMGKKTLAAVQSFQDIHGSLLQGYKSRLALELKSGHGDGHWKALATLCAALASAQESHYRHLPAFKTFGQGWITRTEARLDAALDLLRQAGAGASA</sequence>
<dbReference type="Proteomes" id="UP000318709">
    <property type="component" value="Chromosome"/>
</dbReference>
<organism evidence="2 3">
    <name type="scientific">Formicincola oecophyllae</name>
    <dbReference type="NCBI Taxonomy" id="2558361"/>
    <lineage>
        <taxon>Bacteria</taxon>
        <taxon>Pseudomonadati</taxon>
        <taxon>Pseudomonadota</taxon>
        <taxon>Alphaproteobacteria</taxon>
        <taxon>Acetobacterales</taxon>
        <taxon>Acetobacteraceae</taxon>
        <taxon>Formicincola</taxon>
    </lineage>
</organism>
<dbReference type="InterPro" id="IPR023346">
    <property type="entry name" value="Lysozyme-like_dom_sf"/>
</dbReference>
<gene>
    <name evidence="2" type="ORF">E3E12_06105</name>
</gene>
<reference evidence="2 3" key="1">
    <citation type="submission" date="2019-03" db="EMBL/GenBank/DDBJ databases">
        <title>The complete genome sequence of Swingsia_sp. F3b2 LMG30590(T).</title>
        <authorList>
            <person name="Chua K.-O."/>
            <person name="Chan K.-G."/>
            <person name="See-Too W.-S."/>
        </authorList>
    </citation>
    <scope>NUCLEOTIDE SEQUENCE [LARGE SCALE GENOMIC DNA]</scope>
    <source>
        <strain evidence="2 3">F3b2</strain>
    </source>
</reference>
<feature type="domain" description="TtsA-like Glycoside hydrolase family 108" evidence="1">
    <location>
        <begin position="10"/>
        <end position="105"/>
    </location>
</feature>
<dbReference type="SUPFAM" id="SSF53955">
    <property type="entry name" value="Lysozyme-like"/>
    <property type="match status" value="1"/>
</dbReference>
<dbReference type="AlphaFoldDB" id="A0A4Y6UB78"/>
<keyword evidence="3" id="KW-1185">Reference proteome</keyword>
<dbReference type="Gene3D" id="1.20.141.10">
    <property type="entry name" value="Chitosanase, subunit A, domain 1"/>
    <property type="match status" value="1"/>
</dbReference>
<dbReference type="Pfam" id="PF05838">
    <property type="entry name" value="Glyco_hydro_108"/>
    <property type="match status" value="1"/>
</dbReference>
<evidence type="ECO:0000259" key="1">
    <source>
        <dbReference type="Pfam" id="PF05838"/>
    </source>
</evidence>
<dbReference type="RefSeq" id="WP_141443536.1">
    <property type="nucleotide sequence ID" value="NZ_CP038231.1"/>
</dbReference>